<gene>
    <name evidence="1" type="ORF">C6W88_03405</name>
</gene>
<proteinExistence type="predicted"/>
<dbReference type="Gene3D" id="1.25.40.10">
    <property type="entry name" value="Tetratricopeptide repeat domain"/>
    <property type="match status" value="2"/>
</dbReference>
<comment type="caution">
    <text evidence="1">The sequence shown here is derived from an EMBL/GenBank/DDBJ whole genome shotgun (WGS) entry which is preliminary data.</text>
</comment>
<organism evidence="1 2">
    <name type="scientific">Halomonas litopenaei</name>
    <dbReference type="NCBI Taxonomy" id="2109328"/>
    <lineage>
        <taxon>Bacteria</taxon>
        <taxon>Pseudomonadati</taxon>
        <taxon>Pseudomonadota</taxon>
        <taxon>Gammaproteobacteria</taxon>
        <taxon>Oceanospirillales</taxon>
        <taxon>Halomonadaceae</taxon>
        <taxon>Halomonas</taxon>
    </lineage>
</organism>
<dbReference type="InterPro" id="IPR052945">
    <property type="entry name" value="Mitotic_Regulator"/>
</dbReference>
<dbReference type="InterPro" id="IPR006597">
    <property type="entry name" value="Sel1-like"/>
</dbReference>
<dbReference type="PANTHER" id="PTHR43628:SF1">
    <property type="entry name" value="CHITIN SYNTHASE REGULATORY FACTOR 2-RELATED"/>
    <property type="match status" value="1"/>
</dbReference>
<keyword evidence="2" id="KW-1185">Reference proteome</keyword>
<name>A0ABX5J362_9GAMM</name>
<protein>
    <recommendedName>
        <fullName evidence="3">Sel1 repeat family protein</fullName>
    </recommendedName>
</protein>
<reference evidence="1 2" key="1">
    <citation type="submission" date="2018-03" db="EMBL/GenBank/DDBJ databases">
        <authorList>
            <person name="Zhou J."/>
            <person name="Li X."/>
            <person name="Xue M."/>
            <person name="Yin J."/>
        </authorList>
    </citation>
    <scope>NUCLEOTIDE SEQUENCE [LARGE SCALE GENOMIC DNA]</scope>
    <source>
        <strain evidence="1 2">SYSU ZJ2214</strain>
    </source>
</reference>
<dbReference type="Proteomes" id="UP000241895">
    <property type="component" value="Unassembled WGS sequence"/>
</dbReference>
<evidence type="ECO:0000313" key="1">
    <source>
        <dbReference type="EMBL" id="PTL96430.1"/>
    </source>
</evidence>
<evidence type="ECO:0000313" key="2">
    <source>
        <dbReference type="Proteomes" id="UP000241895"/>
    </source>
</evidence>
<sequence>MMMISERTKNNSTIIAIYILVSLILSGCDNGRDHLPNGLNPTAIATMENTPYFISNAPSRYALSERLENIDMTQLAEDSKKNDGEAKLILGLIYLDMVTGIEEPVDKAYGLTLLQEAWQLGVVDAGHILFKVYFYGHGVRVNHPLALAYLEASAEKGYIRSQKNLAYAYRGNSQGPQPRGIVELDIEKARYWFTKAAEQGDAESATQLAQIYYKGLGVPKDDKVAFEWLKRAENMPFEGRMSHSGLAMCYEQGIGTEVDLVQAYKYYDLEDPAGAPDKRRLEEMMTPEQIQEAIRLSREWQEEHGVFVPSYYGLEYQPDGSFK</sequence>
<evidence type="ECO:0008006" key="3">
    <source>
        <dbReference type="Google" id="ProtNLM"/>
    </source>
</evidence>
<dbReference type="SMART" id="SM00671">
    <property type="entry name" value="SEL1"/>
    <property type="match status" value="4"/>
</dbReference>
<accession>A0ABX5J362</accession>
<dbReference type="PANTHER" id="PTHR43628">
    <property type="entry name" value="ACTIVATOR OF C KINASE PROTEIN 1-RELATED"/>
    <property type="match status" value="1"/>
</dbReference>
<dbReference type="Pfam" id="PF08238">
    <property type="entry name" value="Sel1"/>
    <property type="match status" value="4"/>
</dbReference>
<dbReference type="PROSITE" id="PS51257">
    <property type="entry name" value="PROKAR_LIPOPROTEIN"/>
    <property type="match status" value="1"/>
</dbReference>
<dbReference type="EMBL" id="PXNS01000001">
    <property type="protein sequence ID" value="PTL96430.1"/>
    <property type="molecule type" value="Genomic_DNA"/>
</dbReference>
<dbReference type="InterPro" id="IPR011990">
    <property type="entry name" value="TPR-like_helical_dom_sf"/>
</dbReference>
<dbReference type="SUPFAM" id="SSF81901">
    <property type="entry name" value="HCP-like"/>
    <property type="match status" value="1"/>
</dbReference>